<dbReference type="InterPro" id="IPR004875">
    <property type="entry name" value="DDE_SF_endonuclease_dom"/>
</dbReference>
<name>A0A9P1DPB7_9DINO</name>
<comment type="caution">
    <text evidence="4">The sequence shown here is derived from an EMBL/GenBank/DDBJ whole genome shotgun (WGS) entry which is preliminary data.</text>
</comment>
<dbReference type="EMBL" id="CAMXCT020006035">
    <property type="protein sequence ID" value="CAL1167181.1"/>
    <property type="molecule type" value="Genomic_DNA"/>
</dbReference>
<feature type="coiled-coil region" evidence="1">
    <location>
        <begin position="416"/>
        <end position="450"/>
    </location>
</feature>
<dbReference type="Pfam" id="PF03184">
    <property type="entry name" value="DDE_1"/>
    <property type="match status" value="2"/>
</dbReference>
<feature type="domain" description="DDE-1" evidence="3">
    <location>
        <begin position="268"/>
        <end position="394"/>
    </location>
</feature>
<feature type="region of interest" description="Disordered" evidence="2">
    <location>
        <begin position="544"/>
        <end position="565"/>
    </location>
</feature>
<dbReference type="EMBL" id="CAMXCT030006035">
    <property type="protein sequence ID" value="CAL4801118.1"/>
    <property type="molecule type" value="Genomic_DNA"/>
</dbReference>
<dbReference type="GO" id="GO:0003677">
    <property type="term" value="F:DNA binding"/>
    <property type="evidence" value="ECO:0007669"/>
    <property type="project" value="TreeGrafter"/>
</dbReference>
<evidence type="ECO:0000256" key="2">
    <source>
        <dbReference type="SAM" id="MobiDB-lite"/>
    </source>
</evidence>
<gene>
    <name evidence="4" type="ORF">C1SCF055_LOCUS38750</name>
</gene>
<reference evidence="5 6" key="2">
    <citation type="submission" date="2024-05" db="EMBL/GenBank/DDBJ databases">
        <authorList>
            <person name="Chen Y."/>
            <person name="Shah S."/>
            <person name="Dougan E. K."/>
            <person name="Thang M."/>
            <person name="Chan C."/>
        </authorList>
    </citation>
    <scope>NUCLEOTIDE SEQUENCE [LARGE SCALE GENOMIC DNA]</scope>
</reference>
<reference evidence="4" key="1">
    <citation type="submission" date="2022-10" db="EMBL/GenBank/DDBJ databases">
        <authorList>
            <person name="Chen Y."/>
            <person name="Dougan E. K."/>
            <person name="Chan C."/>
            <person name="Rhodes N."/>
            <person name="Thang M."/>
        </authorList>
    </citation>
    <scope>NUCLEOTIDE SEQUENCE</scope>
</reference>
<dbReference type="EMBL" id="CAMXCT010006035">
    <property type="protein sequence ID" value="CAI4013806.1"/>
    <property type="molecule type" value="Genomic_DNA"/>
</dbReference>
<dbReference type="Proteomes" id="UP001152797">
    <property type="component" value="Unassembled WGS sequence"/>
</dbReference>
<dbReference type="OrthoDB" id="8194272at2759"/>
<evidence type="ECO:0000313" key="4">
    <source>
        <dbReference type="EMBL" id="CAI4013806.1"/>
    </source>
</evidence>
<feature type="domain" description="DDE-1" evidence="3">
    <location>
        <begin position="747"/>
        <end position="873"/>
    </location>
</feature>
<dbReference type="PANTHER" id="PTHR19303:SF73">
    <property type="entry name" value="PROTEIN PDC2"/>
    <property type="match status" value="1"/>
</dbReference>
<keyword evidence="1" id="KW-0175">Coiled coil</keyword>
<dbReference type="AlphaFoldDB" id="A0A9P1DPB7"/>
<evidence type="ECO:0000313" key="5">
    <source>
        <dbReference type="EMBL" id="CAL4801118.1"/>
    </source>
</evidence>
<proteinExistence type="predicted"/>
<dbReference type="GO" id="GO:0005634">
    <property type="term" value="C:nucleus"/>
    <property type="evidence" value="ECO:0007669"/>
    <property type="project" value="TreeGrafter"/>
</dbReference>
<organism evidence="4">
    <name type="scientific">Cladocopium goreaui</name>
    <dbReference type="NCBI Taxonomy" id="2562237"/>
    <lineage>
        <taxon>Eukaryota</taxon>
        <taxon>Sar</taxon>
        <taxon>Alveolata</taxon>
        <taxon>Dinophyceae</taxon>
        <taxon>Suessiales</taxon>
        <taxon>Symbiodiniaceae</taxon>
        <taxon>Cladocopium</taxon>
    </lineage>
</organism>
<protein>
    <submittedName>
        <fullName evidence="5">DDE-1 domain-containing protein</fullName>
    </submittedName>
</protein>
<evidence type="ECO:0000259" key="3">
    <source>
        <dbReference type="Pfam" id="PF03184"/>
    </source>
</evidence>
<evidence type="ECO:0000313" key="6">
    <source>
        <dbReference type="Proteomes" id="UP001152797"/>
    </source>
</evidence>
<evidence type="ECO:0000256" key="1">
    <source>
        <dbReference type="SAM" id="Coils"/>
    </source>
</evidence>
<dbReference type="InterPro" id="IPR050863">
    <property type="entry name" value="CenT-Element_Derived"/>
</dbReference>
<sequence>MSEEVFQLQEALRTNQLQIKNALQRRRHSKKREASGGLGPAGQKATIAVYLLSDQNLELSVRMLQHWAAAASPSSMDPGRIVEDLVLQTPMETLRQTFAPETQEWRLAVARAKKFLAEATARDWVAQLNVGHGVAPSATEVYWQYESVLKGTDPEARLPAARMVRKWVCCWRGRWGVRRGAIRPKLHIETPLLQAKALGIVEAFWRQVCYIRRKFATKKLVFLNLDETSIGYSLMPQAGCVTAEHGRQVPFTAKVKKENHRGCFTYVAIICTCISLQGKLPHYLLGSRARLTKAVMRGQAALPQTNLKVLAQQSAWNSSPCMVQILEEVAAVIKSVCSAGTQGVLLLDCAPCHLTPSVLKAAAVSGLQLAFVPASATHVAQPLDMAAFSGFKKWLQKEHRSLRSTSPDGYGSTEAVQALKEERKVLKLQLKRATASIKQQERRLRALRANKAGALTVADLQYLLARKLRECGVGSVGGAKSSLKGLGGLAGCQRGQKKKLPDCLVHTCVNLGVHDVTGTLLGACREVFQLQEALRTNQLQIKNALQRRRHSKKREASGGLGPAGQKDLVLQTPMETLRQTFAPETQEWRLAVARAKKFLAEATARDWVAQLNVGHGVAPSATEVYWQYESVLKGTDPEARLPAARMVRKWVCCWRGRWGVRRGAIRPKLHIETPLLQAKVEAFWRQVCYIRRKFATKKLVFLNLDETSIGYSLMPQAGCVTAEHGRQVPFTAKVKKENHRGCFTYVAIICTCTSLQGKLPHYLLGSRARLTKAVMRGQAALPQTNLKVLAQQSAWNSSPCMVQILEEVAAVIKSVCSAGTQGVLLLDCAPCHLTPSVLKAAAVSGLQLAFVPASATHVAQPLDMAAFSGFKKWLQKEHRSLRSTSPDGFN</sequence>
<accession>A0A9P1DPB7</accession>
<keyword evidence="6" id="KW-1185">Reference proteome</keyword>
<feature type="region of interest" description="Disordered" evidence="2">
    <location>
        <begin position="22"/>
        <end position="41"/>
    </location>
</feature>
<dbReference type="PANTHER" id="PTHR19303">
    <property type="entry name" value="TRANSPOSON"/>
    <property type="match status" value="1"/>
</dbReference>